<dbReference type="GO" id="GO:0098796">
    <property type="term" value="C:membrane protein complex"/>
    <property type="evidence" value="ECO:0007669"/>
    <property type="project" value="UniProtKB-ARBA"/>
</dbReference>
<organism evidence="6">
    <name type="scientific">hydrothermal vent metagenome</name>
    <dbReference type="NCBI Taxonomy" id="652676"/>
    <lineage>
        <taxon>unclassified sequences</taxon>
        <taxon>metagenomes</taxon>
        <taxon>ecological metagenomes</taxon>
    </lineage>
</organism>
<accession>A0A3B0T3D8</accession>
<evidence type="ECO:0000256" key="2">
    <source>
        <dbReference type="ARBA" id="ARBA00022448"/>
    </source>
</evidence>
<evidence type="ECO:0000259" key="5">
    <source>
        <dbReference type="PROSITE" id="PS50893"/>
    </source>
</evidence>
<dbReference type="EMBL" id="UOEJ01000170">
    <property type="protein sequence ID" value="VAW03344.1"/>
    <property type="molecule type" value="Genomic_DNA"/>
</dbReference>
<dbReference type="PANTHER" id="PTHR42798">
    <property type="entry name" value="LIPOPROTEIN-RELEASING SYSTEM ATP-BINDING PROTEIN LOLD"/>
    <property type="match status" value="1"/>
</dbReference>
<dbReference type="InterPro" id="IPR003439">
    <property type="entry name" value="ABC_transporter-like_ATP-bd"/>
</dbReference>
<keyword evidence="4 6" id="KW-0067">ATP-binding</keyword>
<name>A0A3B0T3D8_9ZZZZ</name>
<keyword evidence="3" id="KW-0547">Nucleotide-binding</keyword>
<protein>
    <submittedName>
        <fullName evidence="6">ABC transporter, ATP-binding protein</fullName>
    </submittedName>
</protein>
<proteinExistence type="inferred from homology"/>
<dbReference type="InterPro" id="IPR017871">
    <property type="entry name" value="ABC_transporter-like_CS"/>
</dbReference>
<evidence type="ECO:0000256" key="4">
    <source>
        <dbReference type="ARBA" id="ARBA00022840"/>
    </source>
</evidence>
<dbReference type="SMART" id="SM00382">
    <property type="entry name" value="AAA"/>
    <property type="match status" value="1"/>
</dbReference>
<dbReference type="SUPFAM" id="SSF52540">
    <property type="entry name" value="P-loop containing nucleoside triphosphate hydrolases"/>
    <property type="match status" value="1"/>
</dbReference>
<dbReference type="AlphaFoldDB" id="A0A3B0T3D8"/>
<evidence type="ECO:0000256" key="3">
    <source>
        <dbReference type="ARBA" id="ARBA00022741"/>
    </source>
</evidence>
<dbReference type="GO" id="GO:0016887">
    <property type="term" value="F:ATP hydrolysis activity"/>
    <property type="evidence" value="ECO:0007669"/>
    <property type="project" value="InterPro"/>
</dbReference>
<dbReference type="InterPro" id="IPR003593">
    <property type="entry name" value="AAA+_ATPase"/>
</dbReference>
<evidence type="ECO:0000256" key="1">
    <source>
        <dbReference type="ARBA" id="ARBA00005417"/>
    </source>
</evidence>
<reference evidence="6" key="1">
    <citation type="submission" date="2018-06" db="EMBL/GenBank/DDBJ databases">
        <authorList>
            <person name="Zhirakovskaya E."/>
        </authorList>
    </citation>
    <scope>NUCLEOTIDE SEQUENCE</scope>
</reference>
<dbReference type="PROSITE" id="PS50893">
    <property type="entry name" value="ABC_TRANSPORTER_2"/>
    <property type="match status" value="1"/>
</dbReference>
<dbReference type="Gene3D" id="3.40.50.300">
    <property type="entry name" value="P-loop containing nucleotide triphosphate hydrolases"/>
    <property type="match status" value="1"/>
</dbReference>
<dbReference type="FunFam" id="3.40.50.300:FF:000032">
    <property type="entry name" value="Export ABC transporter ATP-binding protein"/>
    <property type="match status" value="1"/>
</dbReference>
<dbReference type="GO" id="GO:0005524">
    <property type="term" value="F:ATP binding"/>
    <property type="evidence" value="ECO:0007669"/>
    <property type="project" value="UniProtKB-KW"/>
</dbReference>
<dbReference type="PANTHER" id="PTHR42798:SF2">
    <property type="entry name" value="ABC TRANSPORTER ATP-BINDING PROTEIN MG467-RELATED"/>
    <property type="match status" value="1"/>
</dbReference>
<keyword evidence="2" id="KW-0813">Transport</keyword>
<comment type="similarity">
    <text evidence="1">Belongs to the ABC transporter superfamily.</text>
</comment>
<dbReference type="PROSITE" id="PS00211">
    <property type="entry name" value="ABC_TRANSPORTER_1"/>
    <property type="match status" value="1"/>
</dbReference>
<dbReference type="Pfam" id="PF00005">
    <property type="entry name" value="ABC_tran"/>
    <property type="match status" value="1"/>
</dbReference>
<gene>
    <name evidence="6" type="ORF">MNBD_ALPHA01-1721</name>
</gene>
<sequence>MTGNEGLNDNITFRTEGLTKDYVTGATVVQALRGVTLEIPRGDMVVLLGPSGSGKSTFLNIIGGLDHPTSGEVYFKKDKLSDYSEQQLTRFRRHNVGFVFQAYNLVPSLTAIENVALVTDISPDPIPPVEALAAVNLEDRAQHFPSQLSGGEQQRVAIARALAKRPEVLLCDEPTGALDSETGIVVLKALQEVNKKYGTTTIIITHNAAIANMADRVIYFGDGQVADVKVNSEPVSPEEISW</sequence>
<feature type="domain" description="ABC transporter" evidence="5">
    <location>
        <begin position="13"/>
        <end position="240"/>
    </location>
</feature>
<dbReference type="InterPro" id="IPR027417">
    <property type="entry name" value="P-loop_NTPase"/>
</dbReference>
<dbReference type="CDD" id="cd03255">
    <property type="entry name" value="ABC_MJ0796_LolCDE_FtsE"/>
    <property type="match status" value="1"/>
</dbReference>
<dbReference type="GO" id="GO:0022857">
    <property type="term" value="F:transmembrane transporter activity"/>
    <property type="evidence" value="ECO:0007669"/>
    <property type="project" value="UniProtKB-ARBA"/>
</dbReference>
<evidence type="ECO:0000313" key="6">
    <source>
        <dbReference type="EMBL" id="VAW03344.1"/>
    </source>
</evidence>
<dbReference type="InterPro" id="IPR017911">
    <property type="entry name" value="MacB-like_ATP-bd"/>
</dbReference>